<dbReference type="KEGG" id="aten:116290233"/>
<dbReference type="GO" id="GO:0051015">
    <property type="term" value="F:actin filament binding"/>
    <property type="evidence" value="ECO:0007669"/>
    <property type="project" value="TreeGrafter"/>
</dbReference>
<gene>
    <name evidence="4" type="primary">LOC116290233</name>
</gene>
<dbReference type="FunCoup" id="A0A6P8HKG7">
    <property type="interactions" value="396"/>
</dbReference>
<dbReference type="InterPro" id="IPR036872">
    <property type="entry name" value="CH_dom_sf"/>
</dbReference>
<dbReference type="PRINTS" id="PR00888">
    <property type="entry name" value="SM22CALPONIN"/>
</dbReference>
<dbReference type="Gene3D" id="1.10.418.10">
    <property type="entry name" value="Calponin-like domain"/>
    <property type="match status" value="1"/>
</dbReference>
<dbReference type="InterPro" id="IPR001715">
    <property type="entry name" value="CH_dom"/>
</dbReference>
<dbReference type="InterPro" id="IPR050606">
    <property type="entry name" value="Calponin-like"/>
</dbReference>
<dbReference type="Pfam" id="PF00402">
    <property type="entry name" value="Calponin"/>
    <property type="match status" value="1"/>
</dbReference>
<dbReference type="RefSeq" id="XP_031553100.1">
    <property type="nucleotide sequence ID" value="XM_031697240.1"/>
</dbReference>
<evidence type="ECO:0000313" key="3">
    <source>
        <dbReference type="Proteomes" id="UP000515163"/>
    </source>
</evidence>
<evidence type="ECO:0000259" key="2">
    <source>
        <dbReference type="PROSITE" id="PS50021"/>
    </source>
</evidence>
<dbReference type="InterPro" id="IPR003096">
    <property type="entry name" value="SM22_calponin"/>
</dbReference>
<dbReference type="AlphaFoldDB" id="A0A6P8HKG7"/>
<feature type="domain" description="Calponin-homology (CH)" evidence="2">
    <location>
        <begin position="24"/>
        <end position="132"/>
    </location>
</feature>
<dbReference type="OrthoDB" id="21595at2759"/>
<evidence type="ECO:0000313" key="4">
    <source>
        <dbReference type="RefSeq" id="XP_031553100.1"/>
    </source>
</evidence>
<dbReference type="GO" id="GO:0007015">
    <property type="term" value="P:actin filament organization"/>
    <property type="evidence" value="ECO:0007669"/>
    <property type="project" value="TreeGrafter"/>
</dbReference>
<dbReference type="InParanoid" id="A0A6P8HKG7"/>
<protein>
    <submittedName>
        <fullName evidence="4">Muscle-specific protein 20-like</fullName>
    </submittedName>
</protein>
<proteinExistence type="inferred from homology"/>
<sequence>MANRSESFGLDREIQMKINSKYDEEKEKEARQWIECVMDERVFEDKTGPDGVHDILRDGKVLCRLANALGGNIKINAQSMPFKQMENISKFLKFCEETLGVAKYDLFQTVDLYEKRNMWNVICCITAVGRRAFAMGMEVPPLGPKESKKNPRRFTEEQLNEGKSHISLQMGVGSSAGATQAGHHFGRARQIVNNYK</sequence>
<dbReference type="PROSITE" id="PS50021">
    <property type="entry name" value="CH"/>
    <property type="match status" value="1"/>
</dbReference>
<dbReference type="PANTHER" id="PTHR47385:SF14">
    <property type="entry name" value="TRANSGELIN"/>
    <property type="match status" value="1"/>
</dbReference>
<accession>A0A6P8HKG7</accession>
<name>A0A6P8HKG7_ACTTE</name>
<dbReference type="Pfam" id="PF00307">
    <property type="entry name" value="CH"/>
    <property type="match status" value="1"/>
</dbReference>
<keyword evidence="3" id="KW-1185">Reference proteome</keyword>
<dbReference type="SMART" id="SM00033">
    <property type="entry name" value="CH"/>
    <property type="match status" value="1"/>
</dbReference>
<dbReference type="PANTHER" id="PTHR47385">
    <property type="entry name" value="CALPONIN"/>
    <property type="match status" value="1"/>
</dbReference>
<dbReference type="InterPro" id="IPR000557">
    <property type="entry name" value="Calponin_repeat"/>
</dbReference>
<organism evidence="3 4">
    <name type="scientific">Actinia tenebrosa</name>
    <name type="common">Australian red waratah sea anemone</name>
    <dbReference type="NCBI Taxonomy" id="6105"/>
    <lineage>
        <taxon>Eukaryota</taxon>
        <taxon>Metazoa</taxon>
        <taxon>Cnidaria</taxon>
        <taxon>Anthozoa</taxon>
        <taxon>Hexacorallia</taxon>
        <taxon>Actiniaria</taxon>
        <taxon>Actiniidae</taxon>
        <taxon>Actinia</taxon>
    </lineage>
</organism>
<dbReference type="GO" id="GO:0015629">
    <property type="term" value="C:actin cytoskeleton"/>
    <property type="evidence" value="ECO:0007669"/>
    <property type="project" value="TreeGrafter"/>
</dbReference>
<dbReference type="Proteomes" id="UP000515163">
    <property type="component" value="Unplaced"/>
</dbReference>
<dbReference type="GeneID" id="116290233"/>
<comment type="similarity">
    <text evidence="1">Belongs to the calponin family.</text>
</comment>
<evidence type="ECO:0000256" key="1">
    <source>
        <dbReference type="ARBA" id="ARBA00009631"/>
    </source>
</evidence>
<reference evidence="4" key="1">
    <citation type="submission" date="2025-08" db="UniProtKB">
        <authorList>
            <consortium name="RefSeq"/>
        </authorList>
    </citation>
    <scope>IDENTIFICATION</scope>
    <source>
        <tissue evidence="4">Tentacle</tissue>
    </source>
</reference>
<dbReference type="SUPFAM" id="SSF47576">
    <property type="entry name" value="Calponin-homology domain, CH-domain"/>
    <property type="match status" value="1"/>
</dbReference>